<dbReference type="PANTHER" id="PTHR47990">
    <property type="entry name" value="2-OXOGLUTARATE (2OG) AND FE(II)-DEPENDENT OXYGENASE SUPERFAMILY PROTEIN-RELATED"/>
    <property type="match status" value="1"/>
</dbReference>
<keyword evidence="7" id="KW-1185">Reference proteome</keyword>
<dbReference type="Pfam" id="PF03171">
    <property type="entry name" value="2OG-FeII_Oxy"/>
    <property type="match status" value="1"/>
</dbReference>
<evidence type="ECO:0000313" key="7">
    <source>
        <dbReference type="Proteomes" id="UP000306192"/>
    </source>
</evidence>
<keyword evidence="3" id="KW-0560">Oxidoreductase</keyword>
<reference evidence="6 7" key="1">
    <citation type="journal article" date="2019" name="Microorganisms">
        <title>Systematic Affiliation and Genome Analysis of Subtercola vilae DB165(T) with Particular Emphasis on Cold Adaptation of an Isolate from a High-Altitude Cold Volcano Lake.</title>
        <authorList>
            <person name="Villalobos A.S."/>
            <person name="Wiese J."/>
            <person name="Imhoff J.F."/>
            <person name="Dorador C."/>
            <person name="Keller A."/>
            <person name="Hentschel U."/>
        </authorList>
    </citation>
    <scope>NUCLEOTIDE SEQUENCE [LARGE SCALE GENOMIC DNA]</scope>
    <source>
        <strain evidence="6 7">DB165</strain>
    </source>
</reference>
<name>A0A4T2BLE1_9MICO</name>
<dbReference type="InterPro" id="IPR050231">
    <property type="entry name" value="Iron_ascorbate_oxido_reductase"/>
</dbReference>
<dbReference type="Proteomes" id="UP000306192">
    <property type="component" value="Unassembled WGS sequence"/>
</dbReference>
<keyword evidence="3" id="KW-0479">Metal-binding</keyword>
<accession>A0A4T2BLE1</accession>
<comment type="caution">
    <text evidence="6">The sequence shown here is derived from an EMBL/GenBank/DDBJ whole genome shotgun (WGS) entry which is preliminary data.</text>
</comment>
<dbReference type="Pfam" id="PF14226">
    <property type="entry name" value="DIOX_N"/>
    <property type="match status" value="1"/>
</dbReference>
<evidence type="ECO:0000256" key="1">
    <source>
        <dbReference type="ARBA" id="ARBA00004792"/>
    </source>
</evidence>
<dbReference type="OrthoDB" id="21825at2"/>
<dbReference type="InterPro" id="IPR005123">
    <property type="entry name" value="Oxoglu/Fe-dep_dioxygenase_dom"/>
</dbReference>
<keyword evidence="2" id="KW-0045">Antibiotic biosynthesis</keyword>
<proteinExistence type="inferred from homology"/>
<dbReference type="GO" id="GO:0017000">
    <property type="term" value="P:antibiotic biosynthetic process"/>
    <property type="evidence" value="ECO:0007669"/>
    <property type="project" value="UniProtKB-KW"/>
</dbReference>
<dbReference type="PRINTS" id="PR00682">
    <property type="entry name" value="IPNSYNTHASE"/>
</dbReference>
<evidence type="ECO:0000256" key="3">
    <source>
        <dbReference type="RuleBase" id="RU003682"/>
    </source>
</evidence>
<feature type="compositionally biased region" description="Low complexity" evidence="4">
    <location>
        <begin position="31"/>
        <end position="49"/>
    </location>
</feature>
<dbReference type="EMBL" id="QYRT01000048">
    <property type="protein sequence ID" value="TIH30821.1"/>
    <property type="molecule type" value="Genomic_DNA"/>
</dbReference>
<dbReference type="SUPFAM" id="SSF51197">
    <property type="entry name" value="Clavaminate synthase-like"/>
    <property type="match status" value="1"/>
</dbReference>
<dbReference type="PROSITE" id="PS51471">
    <property type="entry name" value="FE2OG_OXY"/>
    <property type="match status" value="1"/>
</dbReference>
<evidence type="ECO:0000256" key="2">
    <source>
        <dbReference type="ARBA" id="ARBA00023194"/>
    </source>
</evidence>
<feature type="region of interest" description="Disordered" evidence="4">
    <location>
        <begin position="18"/>
        <end position="49"/>
    </location>
</feature>
<dbReference type="InterPro" id="IPR026992">
    <property type="entry name" value="DIOX_N"/>
</dbReference>
<feature type="domain" description="Fe2OG dioxygenase" evidence="5">
    <location>
        <begin position="210"/>
        <end position="319"/>
    </location>
</feature>
<evidence type="ECO:0000313" key="6">
    <source>
        <dbReference type="EMBL" id="TIH30821.1"/>
    </source>
</evidence>
<dbReference type="GO" id="GO:0046872">
    <property type="term" value="F:metal ion binding"/>
    <property type="evidence" value="ECO:0007669"/>
    <property type="project" value="UniProtKB-KW"/>
</dbReference>
<protein>
    <submittedName>
        <fullName evidence="6">Isopenicillin N synthase family oxygenase</fullName>
    </submittedName>
</protein>
<gene>
    <name evidence="6" type="ORF">D4765_16880</name>
</gene>
<evidence type="ECO:0000259" key="5">
    <source>
        <dbReference type="PROSITE" id="PS51471"/>
    </source>
</evidence>
<dbReference type="AlphaFoldDB" id="A0A4T2BLE1"/>
<comment type="pathway">
    <text evidence="1">Antibiotic biosynthesis.</text>
</comment>
<dbReference type="GO" id="GO:0016491">
    <property type="term" value="F:oxidoreductase activity"/>
    <property type="evidence" value="ECO:0007669"/>
    <property type="project" value="UniProtKB-KW"/>
</dbReference>
<dbReference type="InterPro" id="IPR044861">
    <property type="entry name" value="IPNS-like_FE2OG_OXY"/>
</dbReference>
<comment type="similarity">
    <text evidence="3">Belongs to the iron/ascorbate-dependent oxidoreductase family.</text>
</comment>
<keyword evidence="3" id="KW-0408">Iron</keyword>
<dbReference type="InterPro" id="IPR027443">
    <property type="entry name" value="IPNS-like_sf"/>
</dbReference>
<dbReference type="Gene3D" id="2.60.120.330">
    <property type="entry name" value="B-lactam Antibiotic, Isopenicillin N Synthase, Chain"/>
    <property type="match status" value="1"/>
</dbReference>
<evidence type="ECO:0000256" key="4">
    <source>
        <dbReference type="SAM" id="MobiDB-lite"/>
    </source>
</evidence>
<dbReference type="RefSeq" id="WP_136643483.1">
    <property type="nucleotide sequence ID" value="NZ_QYRT01000048.1"/>
</dbReference>
<organism evidence="6 7">
    <name type="scientific">Subtercola vilae</name>
    <dbReference type="NCBI Taxonomy" id="2056433"/>
    <lineage>
        <taxon>Bacteria</taxon>
        <taxon>Bacillati</taxon>
        <taxon>Actinomycetota</taxon>
        <taxon>Actinomycetes</taxon>
        <taxon>Micrococcales</taxon>
        <taxon>Microbacteriaceae</taxon>
        <taxon>Subtercola</taxon>
    </lineage>
</organism>
<sequence>MAASSHPAFEIPTIDISPYTDAVPAPRSPDADAAGEARASGASAGAGLARRQRSTAEAFDAAARSVGIAEIVGHGIAPATVAGLAEAMKGFFSLPTGEKLALRIDPELNRGYSPPLSEALSKSIGVDSASHSNDNFESFNSGAAASEFAQSNLPTEHYAENIWPASPPQFRAQVSAYYAEAQRVSSALTRVFTDALGLQPEFFDAFNTAPVDTLRLNAYPAPPDGDPVEPSPAGMGAHTDFGLVTILWADRMPGLQVLDRSNTWRDVVAREGALLVLLGDLTARLTNDVWPATLHRVVVRPSAGQGSHHRRSAAFFHDGNIDAVVETLPAFIDAGEHPIYEPITVRENLVSKLRGSRSGQRNYAAAREALRVRDATDPAA</sequence>